<feature type="compositionally biased region" description="Basic and acidic residues" evidence="1">
    <location>
        <begin position="274"/>
        <end position="286"/>
    </location>
</feature>
<protein>
    <submittedName>
        <fullName evidence="2">Uncharacterized protein</fullName>
    </submittedName>
</protein>
<dbReference type="OrthoDB" id="7219931at2"/>
<dbReference type="RefSeq" id="WP_064274539.1">
    <property type="nucleotide sequence ID" value="NZ_LUTU01000007.1"/>
</dbReference>
<accession>A0A1B6VKL0</accession>
<dbReference type="PATRIC" id="fig|38307.3.peg.1862"/>
<feature type="region of interest" description="Disordered" evidence="1">
    <location>
        <begin position="273"/>
        <end position="294"/>
    </location>
</feature>
<evidence type="ECO:0000256" key="1">
    <source>
        <dbReference type="SAM" id="MobiDB-lite"/>
    </source>
</evidence>
<dbReference type="EMBL" id="LUTU01000007">
    <property type="protein sequence ID" value="OAJ67761.1"/>
    <property type="molecule type" value="Genomic_DNA"/>
</dbReference>
<name>A0A1B6VKL0_9PROT</name>
<evidence type="ECO:0000313" key="2">
    <source>
        <dbReference type="EMBL" id="OAJ67761.1"/>
    </source>
</evidence>
<gene>
    <name evidence="2" type="ORF">A0123_01803</name>
</gene>
<sequence>MSEIAILAPMPTISRALGAALDPERQSVRFGPTETPEERSARIRRNDPAPGMVIRLQPEPPSAEVVAEAKRVLPQLERAMMPPVAGSQSGAALRMLEKLNASVASPVGPDTLRMRACFLAEAGADLPAAAWDQSVDRKLLRAFRFMPSVAEVVEVLEAEVQPLRDKVARVRLVAQFERKPSEPERLTPEEIERRRKILADHKAELEAQTREEERIRRHGNHTPAGSEGLTGLDLANALKRALPAMSGDLREVTEQRIAMLEQNAALIAQLSGEKPAENSQKQHDFSGTETAVLA</sequence>
<proteinExistence type="predicted"/>
<dbReference type="Proteomes" id="UP000077786">
    <property type="component" value="Unassembled WGS sequence"/>
</dbReference>
<dbReference type="AlphaFoldDB" id="A0A1B6VKL0"/>
<organism evidence="2 3">
    <name type="scientific">Gluconobacter cerinus</name>
    <dbReference type="NCBI Taxonomy" id="38307"/>
    <lineage>
        <taxon>Bacteria</taxon>
        <taxon>Pseudomonadati</taxon>
        <taxon>Pseudomonadota</taxon>
        <taxon>Alphaproteobacteria</taxon>
        <taxon>Acetobacterales</taxon>
        <taxon>Acetobacteraceae</taxon>
        <taxon>Gluconobacter</taxon>
    </lineage>
</organism>
<feature type="compositionally biased region" description="Basic and acidic residues" evidence="1">
    <location>
        <begin position="206"/>
        <end position="215"/>
    </location>
</feature>
<reference evidence="2 3" key="1">
    <citation type="submission" date="2016-03" db="EMBL/GenBank/DDBJ databases">
        <title>Draft genome sequence of Gluconobacter cerinus strain CECT 9110.</title>
        <authorList>
            <person name="Sainz F."/>
            <person name="Mas A."/>
            <person name="Torija M.J."/>
        </authorList>
    </citation>
    <scope>NUCLEOTIDE SEQUENCE [LARGE SCALE GENOMIC DNA]</scope>
    <source>
        <strain evidence="2 3">CECT 9110</strain>
    </source>
</reference>
<comment type="caution">
    <text evidence="2">The sequence shown here is derived from an EMBL/GenBank/DDBJ whole genome shotgun (WGS) entry which is preliminary data.</text>
</comment>
<evidence type="ECO:0000313" key="3">
    <source>
        <dbReference type="Proteomes" id="UP000077786"/>
    </source>
</evidence>
<feature type="region of interest" description="Disordered" evidence="1">
    <location>
        <begin position="206"/>
        <end position="230"/>
    </location>
</feature>